<proteinExistence type="predicted"/>
<evidence type="ECO:0000313" key="2">
    <source>
        <dbReference type="Proteomes" id="UP000297245"/>
    </source>
</evidence>
<protein>
    <submittedName>
        <fullName evidence="1">Uncharacterized protein</fullName>
    </submittedName>
</protein>
<dbReference type="AlphaFoldDB" id="A0A4S8KZN3"/>
<dbReference type="EMBL" id="ML179800">
    <property type="protein sequence ID" value="THU81544.1"/>
    <property type="molecule type" value="Genomic_DNA"/>
</dbReference>
<name>A0A4S8KZN3_DENBC</name>
<organism evidence="1 2">
    <name type="scientific">Dendrothele bispora (strain CBS 962.96)</name>
    <dbReference type="NCBI Taxonomy" id="1314807"/>
    <lineage>
        <taxon>Eukaryota</taxon>
        <taxon>Fungi</taxon>
        <taxon>Dikarya</taxon>
        <taxon>Basidiomycota</taxon>
        <taxon>Agaricomycotina</taxon>
        <taxon>Agaricomycetes</taxon>
        <taxon>Agaricomycetidae</taxon>
        <taxon>Agaricales</taxon>
        <taxon>Agaricales incertae sedis</taxon>
        <taxon>Dendrothele</taxon>
    </lineage>
</organism>
<accession>A0A4S8KZN3</accession>
<reference evidence="1 2" key="1">
    <citation type="journal article" date="2019" name="Nat. Ecol. Evol.">
        <title>Megaphylogeny resolves global patterns of mushroom evolution.</title>
        <authorList>
            <person name="Varga T."/>
            <person name="Krizsan K."/>
            <person name="Foldi C."/>
            <person name="Dima B."/>
            <person name="Sanchez-Garcia M."/>
            <person name="Sanchez-Ramirez S."/>
            <person name="Szollosi G.J."/>
            <person name="Szarkandi J.G."/>
            <person name="Papp V."/>
            <person name="Albert L."/>
            <person name="Andreopoulos W."/>
            <person name="Angelini C."/>
            <person name="Antonin V."/>
            <person name="Barry K.W."/>
            <person name="Bougher N.L."/>
            <person name="Buchanan P."/>
            <person name="Buyck B."/>
            <person name="Bense V."/>
            <person name="Catcheside P."/>
            <person name="Chovatia M."/>
            <person name="Cooper J."/>
            <person name="Damon W."/>
            <person name="Desjardin D."/>
            <person name="Finy P."/>
            <person name="Geml J."/>
            <person name="Haridas S."/>
            <person name="Hughes K."/>
            <person name="Justo A."/>
            <person name="Karasinski D."/>
            <person name="Kautmanova I."/>
            <person name="Kiss B."/>
            <person name="Kocsube S."/>
            <person name="Kotiranta H."/>
            <person name="LaButti K.M."/>
            <person name="Lechner B.E."/>
            <person name="Liimatainen K."/>
            <person name="Lipzen A."/>
            <person name="Lukacs Z."/>
            <person name="Mihaltcheva S."/>
            <person name="Morgado L.N."/>
            <person name="Niskanen T."/>
            <person name="Noordeloos M.E."/>
            <person name="Ohm R.A."/>
            <person name="Ortiz-Santana B."/>
            <person name="Ovrebo C."/>
            <person name="Racz N."/>
            <person name="Riley R."/>
            <person name="Savchenko A."/>
            <person name="Shiryaev A."/>
            <person name="Soop K."/>
            <person name="Spirin V."/>
            <person name="Szebenyi C."/>
            <person name="Tomsovsky M."/>
            <person name="Tulloss R.E."/>
            <person name="Uehling J."/>
            <person name="Grigoriev I.V."/>
            <person name="Vagvolgyi C."/>
            <person name="Papp T."/>
            <person name="Martin F.M."/>
            <person name="Miettinen O."/>
            <person name="Hibbett D.S."/>
            <person name="Nagy L.G."/>
        </authorList>
    </citation>
    <scope>NUCLEOTIDE SEQUENCE [LARGE SCALE GENOMIC DNA]</scope>
    <source>
        <strain evidence="1 2">CBS 962.96</strain>
    </source>
</reference>
<dbReference type="Proteomes" id="UP000297245">
    <property type="component" value="Unassembled WGS sequence"/>
</dbReference>
<keyword evidence="2" id="KW-1185">Reference proteome</keyword>
<evidence type="ECO:0000313" key="1">
    <source>
        <dbReference type="EMBL" id="THU81544.1"/>
    </source>
</evidence>
<gene>
    <name evidence="1" type="ORF">K435DRAFT_873238</name>
</gene>
<sequence length="85" mass="9299">MSNFSKQIPKAQATALPSASKTINGVELHMGESMPVWGNVAPPYSPDSYWDICPYFWPRGKGKCFCTGHNGEGWAINVPLAKSKL</sequence>